<name>A0A6J4L3F2_9ACTN</name>
<dbReference type="PRINTS" id="PR00035">
    <property type="entry name" value="HTHGNTR"/>
</dbReference>
<evidence type="ECO:0000256" key="2">
    <source>
        <dbReference type="ARBA" id="ARBA00023125"/>
    </source>
</evidence>
<evidence type="ECO:0000256" key="3">
    <source>
        <dbReference type="ARBA" id="ARBA00023163"/>
    </source>
</evidence>
<sequence>MSRSKVLHAGDAIDPLHQQVKDTIAEAVASGVYAPGDKLPSERRLCEQLEVSRLTLRRALKSLVQDELLLSAAGRGWFVAGGTVGEPANVLLSFTDMGRERGFAPRAGVLHRRVRRADLDESETLGVAPGSELLDLRRLRFLDDIAIAIDHSRVPLALAPHLAEVDFTTGSLYAVLRDVDAEPARCTASVQAVSADDEQATLLSVDPGGPLLEFSQVVLDRSGRAVDLSVVHYRGDRYRFRTNLVARRR</sequence>
<dbReference type="PANTHER" id="PTHR44846:SF16">
    <property type="entry name" value="TRANSCRIPTIONAL REGULATOR PHNF-RELATED"/>
    <property type="match status" value="1"/>
</dbReference>
<feature type="domain" description="HTH gntR-type" evidence="4">
    <location>
        <begin position="14"/>
        <end position="82"/>
    </location>
</feature>
<dbReference type="GO" id="GO:0003700">
    <property type="term" value="F:DNA-binding transcription factor activity"/>
    <property type="evidence" value="ECO:0007669"/>
    <property type="project" value="InterPro"/>
</dbReference>
<organism evidence="5">
    <name type="scientific">uncultured Nocardioidaceae bacterium</name>
    <dbReference type="NCBI Taxonomy" id="253824"/>
    <lineage>
        <taxon>Bacteria</taxon>
        <taxon>Bacillati</taxon>
        <taxon>Actinomycetota</taxon>
        <taxon>Actinomycetes</taxon>
        <taxon>Propionibacteriales</taxon>
        <taxon>Nocardioidaceae</taxon>
        <taxon>environmental samples</taxon>
    </lineage>
</organism>
<dbReference type="InterPro" id="IPR000524">
    <property type="entry name" value="Tscrpt_reg_HTH_GntR"/>
</dbReference>
<dbReference type="Gene3D" id="1.10.10.10">
    <property type="entry name" value="Winged helix-like DNA-binding domain superfamily/Winged helix DNA-binding domain"/>
    <property type="match status" value="1"/>
</dbReference>
<proteinExistence type="predicted"/>
<evidence type="ECO:0000256" key="1">
    <source>
        <dbReference type="ARBA" id="ARBA00023015"/>
    </source>
</evidence>
<dbReference type="InterPro" id="IPR011663">
    <property type="entry name" value="UTRA"/>
</dbReference>
<dbReference type="InterPro" id="IPR036388">
    <property type="entry name" value="WH-like_DNA-bd_sf"/>
</dbReference>
<dbReference type="EMBL" id="CADCUH010000027">
    <property type="protein sequence ID" value="CAA9321990.1"/>
    <property type="molecule type" value="Genomic_DNA"/>
</dbReference>
<dbReference type="CDD" id="cd07377">
    <property type="entry name" value="WHTH_GntR"/>
    <property type="match status" value="1"/>
</dbReference>
<reference evidence="5" key="1">
    <citation type="submission" date="2020-02" db="EMBL/GenBank/DDBJ databases">
        <authorList>
            <person name="Meier V. D."/>
        </authorList>
    </citation>
    <scope>NUCLEOTIDE SEQUENCE</scope>
    <source>
        <strain evidence="5">AVDCRST_MAG36</strain>
    </source>
</reference>
<dbReference type="SMART" id="SM00345">
    <property type="entry name" value="HTH_GNTR"/>
    <property type="match status" value="1"/>
</dbReference>
<protein>
    <recommendedName>
        <fullName evidence="4">HTH gntR-type domain-containing protein</fullName>
    </recommendedName>
</protein>
<dbReference type="InterPro" id="IPR028978">
    <property type="entry name" value="Chorismate_lyase_/UTRA_dom_sf"/>
</dbReference>
<keyword evidence="3" id="KW-0804">Transcription</keyword>
<dbReference type="PANTHER" id="PTHR44846">
    <property type="entry name" value="MANNOSYL-D-GLYCERATE TRANSPORT/METABOLISM SYSTEM REPRESSOR MNGR-RELATED"/>
    <property type="match status" value="1"/>
</dbReference>
<dbReference type="SMART" id="SM00866">
    <property type="entry name" value="UTRA"/>
    <property type="match status" value="1"/>
</dbReference>
<evidence type="ECO:0000259" key="4">
    <source>
        <dbReference type="PROSITE" id="PS50949"/>
    </source>
</evidence>
<dbReference type="InterPro" id="IPR036390">
    <property type="entry name" value="WH_DNA-bd_sf"/>
</dbReference>
<dbReference type="InterPro" id="IPR050679">
    <property type="entry name" value="Bact_HTH_transcr_reg"/>
</dbReference>
<dbReference type="PROSITE" id="PS50949">
    <property type="entry name" value="HTH_GNTR"/>
    <property type="match status" value="1"/>
</dbReference>
<dbReference type="SUPFAM" id="SSF46785">
    <property type="entry name" value="Winged helix' DNA-binding domain"/>
    <property type="match status" value="1"/>
</dbReference>
<dbReference type="Gene3D" id="3.40.1410.10">
    <property type="entry name" value="Chorismate lyase-like"/>
    <property type="match status" value="1"/>
</dbReference>
<keyword evidence="2" id="KW-0238">DNA-binding</keyword>
<evidence type="ECO:0000313" key="5">
    <source>
        <dbReference type="EMBL" id="CAA9321990.1"/>
    </source>
</evidence>
<dbReference type="AlphaFoldDB" id="A0A6J4L3F2"/>
<keyword evidence="1" id="KW-0805">Transcription regulation</keyword>
<dbReference type="SUPFAM" id="SSF64288">
    <property type="entry name" value="Chorismate lyase-like"/>
    <property type="match status" value="1"/>
</dbReference>
<gene>
    <name evidence="5" type="ORF">AVDCRST_MAG36-575</name>
</gene>
<accession>A0A6J4L3F2</accession>
<dbReference type="Pfam" id="PF07702">
    <property type="entry name" value="UTRA"/>
    <property type="match status" value="1"/>
</dbReference>
<dbReference type="Pfam" id="PF00392">
    <property type="entry name" value="GntR"/>
    <property type="match status" value="1"/>
</dbReference>
<dbReference type="GO" id="GO:0003677">
    <property type="term" value="F:DNA binding"/>
    <property type="evidence" value="ECO:0007669"/>
    <property type="project" value="UniProtKB-KW"/>
</dbReference>